<dbReference type="Proteomes" id="UP000078512">
    <property type="component" value="Unassembled WGS sequence"/>
</dbReference>
<dbReference type="SMART" id="SM00321">
    <property type="entry name" value="WSC"/>
    <property type="match status" value="1"/>
</dbReference>
<evidence type="ECO:0000259" key="3">
    <source>
        <dbReference type="PROSITE" id="PS51212"/>
    </source>
</evidence>
<feature type="region of interest" description="Disordered" evidence="1">
    <location>
        <begin position="774"/>
        <end position="849"/>
    </location>
</feature>
<organism evidence="4 5">
    <name type="scientific">Linnemannia elongata AG-77</name>
    <dbReference type="NCBI Taxonomy" id="1314771"/>
    <lineage>
        <taxon>Eukaryota</taxon>
        <taxon>Fungi</taxon>
        <taxon>Fungi incertae sedis</taxon>
        <taxon>Mucoromycota</taxon>
        <taxon>Mortierellomycotina</taxon>
        <taxon>Mortierellomycetes</taxon>
        <taxon>Mortierellales</taxon>
        <taxon>Mortierellaceae</taxon>
        <taxon>Linnemannia</taxon>
    </lineage>
</organism>
<feature type="region of interest" description="Disordered" evidence="1">
    <location>
        <begin position="305"/>
        <end position="376"/>
    </location>
</feature>
<feature type="transmembrane region" description="Helical" evidence="2">
    <location>
        <begin position="264"/>
        <end position="286"/>
    </location>
</feature>
<dbReference type="EMBL" id="KV442030">
    <property type="protein sequence ID" value="OAQ31253.1"/>
    <property type="molecule type" value="Genomic_DNA"/>
</dbReference>
<feature type="domain" description="WSC" evidence="3">
    <location>
        <begin position="11"/>
        <end position="114"/>
    </location>
</feature>
<sequence length="849" mass="89190">MVSSLSSLSHAQLSLGCFASGLSSSSSSLTFPVLPGLTPPYRDIYMSQGACLNYCKTNQYMYAIVEAGMACFCSSQAPPDANRVEDKWCDKPCAGYPFEMCGSALVAGDVNLAGAGVEVGGGAYANVILVGNSLAPGSATPSPSPSAAEAVVTPVSGESPEKNGSPPATTATAAAVADKGSLHPEVRNDSKSVEETNNSLGDDHDSVDEGGDDDEDNNDGGDEDGEGEDGDGDENDSEDEDQPGNSGKALSGHGKDSSTSSSKIPVASISVAVACLIGICAFLIYLGKKRKRERVRAAWVESVFGANGSSTQGGPSPGPYNNSTMNSAMTSRMMSGVSHPSAGGGGVYHQRGNNLYDDRNSMTSDSQTDRDRGGMIDRRQSTASTVAGVAATPMSAGGVGGTRRESAGSRTIHNTVMLPASAVRGSYGTTTVATPTWGVGYSNIRSPEPQQQHNDGYRYHQHQRHHSNEQYEEFFDQDEYEGDAAELSHLSINYAPGPGTVLAATPSRVQRPAVVVYSKNNKGVRTSVHPHQPGGSPFDKPTAAISSGNSNGGSGSGSGVNEYYNGDPFQDRREHLHHHQHQHQHHHHNHQQQRHSMHTSAGPGGRYRSSVVGVSDYRRPHSFSAGSHGVGGREVVDAEPRTLPYRTHVLDESSDQESIIDSEMAAVASSSKAAATGVGGEGSNSNTMGKLSGNLLKDHFKRLSTPYVKAIRDQQQYQATTPTSLSYIEEGLPHKDVDLMGGGNGYESSMPVPGLASGNERRWSRALLKGVVGVGGGGGGHRPESLGEEGGFEELSGDEQGAITRGDQGGHRHFRGHRQVHSGSLASFRGLDDPSNPRLRVMNPDDGVS</sequence>
<feature type="region of interest" description="Disordered" evidence="1">
    <location>
        <begin position="136"/>
        <end position="262"/>
    </location>
</feature>
<feature type="compositionally biased region" description="Basic residues" evidence="1">
    <location>
        <begin position="811"/>
        <end position="820"/>
    </location>
</feature>
<evidence type="ECO:0000313" key="4">
    <source>
        <dbReference type="EMBL" id="OAQ31253.1"/>
    </source>
</evidence>
<dbReference type="PROSITE" id="PS51212">
    <property type="entry name" value="WSC"/>
    <property type="match status" value="1"/>
</dbReference>
<keyword evidence="2" id="KW-0472">Membrane</keyword>
<keyword evidence="2" id="KW-0812">Transmembrane</keyword>
<feature type="compositionally biased region" description="Basic and acidic residues" evidence="1">
    <location>
        <begin position="180"/>
        <end position="194"/>
    </location>
</feature>
<gene>
    <name evidence="4" type="ORF">K457DRAFT_17354</name>
</gene>
<feature type="compositionally biased region" description="Basic and acidic residues" evidence="1">
    <location>
        <begin position="367"/>
        <end position="376"/>
    </location>
</feature>
<dbReference type="AlphaFoldDB" id="A0A197K224"/>
<accession>A0A197K224</accession>
<feature type="compositionally biased region" description="Polar residues" evidence="1">
    <location>
        <begin position="320"/>
        <end position="333"/>
    </location>
</feature>
<feature type="region of interest" description="Disordered" evidence="1">
    <location>
        <begin position="522"/>
        <end position="607"/>
    </location>
</feature>
<feature type="compositionally biased region" description="Acidic residues" evidence="1">
    <location>
        <begin position="205"/>
        <end position="242"/>
    </location>
</feature>
<keyword evidence="2" id="KW-1133">Transmembrane helix</keyword>
<feature type="compositionally biased region" description="Acidic residues" evidence="1">
    <location>
        <begin position="786"/>
        <end position="797"/>
    </location>
</feature>
<evidence type="ECO:0000256" key="1">
    <source>
        <dbReference type="SAM" id="MobiDB-lite"/>
    </source>
</evidence>
<dbReference type="OrthoDB" id="2019572at2759"/>
<reference evidence="4 5" key="1">
    <citation type="submission" date="2016-05" db="EMBL/GenBank/DDBJ databases">
        <title>Genome sequencing reveals origins of a unique bacterial endosymbiosis in the earliest lineages of terrestrial Fungi.</title>
        <authorList>
            <consortium name="DOE Joint Genome Institute"/>
            <person name="Uehling J."/>
            <person name="Gryganskyi A."/>
            <person name="Hameed K."/>
            <person name="Tschaplinski T."/>
            <person name="Misztal P."/>
            <person name="Wu S."/>
            <person name="Desiro A."/>
            <person name="Vande Pol N."/>
            <person name="Du Z.-Y."/>
            <person name="Zienkiewicz A."/>
            <person name="Zienkiewicz K."/>
            <person name="Morin E."/>
            <person name="Tisserant E."/>
            <person name="Splivallo R."/>
            <person name="Hainaut M."/>
            <person name="Henrissat B."/>
            <person name="Ohm R."/>
            <person name="Kuo A."/>
            <person name="Yan J."/>
            <person name="Lipzen A."/>
            <person name="Nolan M."/>
            <person name="Labutti K."/>
            <person name="Barry K."/>
            <person name="Goldstein A."/>
            <person name="Labbe J."/>
            <person name="Schadt C."/>
            <person name="Tuskan G."/>
            <person name="Grigoriev I."/>
            <person name="Martin F."/>
            <person name="Vilgalys R."/>
            <person name="Bonito G."/>
        </authorList>
    </citation>
    <scope>NUCLEOTIDE SEQUENCE [LARGE SCALE GENOMIC DNA]</scope>
    <source>
        <strain evidence="4 5">AG-77</strain>
    </source>
</reference>
<protein>
    <recommendedName>
        <fullName evidence="3">WSC domain-containing protein</fullName>
    </recommendedName>
</protein>
<proteinExistence type="predicted"/>
<feature type="compositionally biased region" description="Basic residues" evidence="1">
    <location>
        <begin position="575"/>
        <end position="597"/>
    </location>
</feature>
<dbReference type="Pfam" id="PF01822">
    <property type="entry name" value="WSC"/>
    <property type="match status" value="1"/>
</dbReference>
<name>A0A197K224_9FUNG</name>
<evidence type="ECO:0000256" key="2">
    <source>
        <dbReference type="SAM" id="Phobius"/>
    </source>
</evidence>
<keyword evidence="5" id="KW-1185">Reference proteome</keyword>
<evidence type="ECO:0000313" key="5">
    <source>
        <dbReference type="Proteomes" id="UP000078512"/>
    </source>
</evidence>
<feature type="compositionally biased region" description="Low complexity" evidence="1">
    <location>
        <begin position="168"/>
        <end position="177"/>
    </location>
</feature>
<dbReference type="InterPro" id="IPR002889">
    <property type="entry name" value="WSC_carb-bd"/>
</dbReference>
<feature type="compositionally biased region" description="Low complexity" evidence="1">
    <location>
        <begin position="136"/>
        <end position="156"/>
    </location>
</feature>